<dbReference type="EMBL" id="JANPWB010000005">
    <property type="protein sequence ID" value="KAJ1189661.1"/>
    <property type="molecule type" value="Genomic_DNA"/>
</dbReference>
<name>A0AAV7ULU2_PLEWA</name>
<gene>
    <name evidence="2" type="ORF">NDU88_006405</name>
</gene>
<keyword evidence="3" id="KW-1185">Reference proteome</keyword>
<accession>A0AAV7ULU2</accession>
<dbReference type="Proteomes" id="UP001066276">
    <property type="component" value="Chromosome 3_1"/>
</dbReference>
<comment type="caution">
    <text evidence="2">The sequence shown here is derived from an EMBL/GenBank/DDBJ whole genome shotgun (WGS) entry which is preliminary data.</text>
</comment>
<feature type="region of interest" description="Disordered" evidence="1">
    <location>
        <begin position="63"/>
        <end position="99"/>
    </location>
</feature>
<evidence type="ECO:0000256" key="1">
    <source>
        <dbReference type="SAM" id="MobiDB-lite"/>
    </source>
</evidence>
<evidence type="ECO:0000313" key="3">
    <source>
        <dbReference type="Proteomes" id="UP001066276"/>
    </source>
</evidence>
<organism evidence="2 3">
    <name type="scientific">Pleurodeles waltl</name>
    <name type="common">Iberian ribbed newt</name>
    <dbReference type="NCBI Taxonomy" id="8319"/>
    <lineage>
        <taxon>Eukaryota</taxon>
        <taxon>Metazoa</taxon>
        <taxon>Chordata</taxon>
        <taxon>Craniata</taxon>
        <taxon>Vertebrata</taxon>
        <taxon>Euteleostomi</taxon>
        <taxon>Amphibia</taxon>
        <taxon>Batrachia</taxon>
        <taxon>Caudata</taxon>
        <taxon>Salamandroidea</taxon>
        <taxon>Salamandridae</taxon>
        <taxon>Pleurodelinae</taxon>
        <taxon>Pleurodeles</taxon>
    </lineage>
</organism>
<evidence type="ECO:0000313" key="2">
    <source>
        <dbReference type="EMBL" id="KAJ1189661.1"/>
    </source>
</evidence>
<protein>
    <submittedName>
        <fullName evidence="2">Uncharacterized protein</fullName>
    </submittedName>
</protein>
<dbReference type="AlphaFoldDB" id="A0AAV7ULU2"/>
<reference evidence="2" key="1">
    <citation type="journal article" date="2022" name="bioRxiv">
        <title>Sequencing and chromosome-scale assembly of the giantPleurodeles waltlgenome.</title>
        <authorList>
            <person name="Brown T."/>
            <person name="Elewa A."/>
            <person name="Iarovenko S."/>
            <person name="Subramanian E."/>
            <person name="Araus A.J."/>
            <person name="Petzold A."/>
            <person name="Susuki M."/>
            <person name="Suzuki K.-i.T."/>
            <person name="Hayashi T."/>
            <person name="Toyoda A."/>
            <person name="Oliveira C."/>
            <person name="Osipova E."/>
            <person name="Leigh N.D."/>
            <person name="Simon A."/>
            <person name="Yun M.H."/>
        </authorList>
    </citation>
    <scope>NUCLEOTIDE SEQUENCE</scope>
    <source>
        <strain evidence="2">20211129_DDA</strain>
        <tissue evidence="2">Liver</tissue>
    </source>
</reference>
<sequence>MRAGAKTIRTRKNGSYSITAGRSMNARFNSEGTEAPNRPPESTYFSLVLIMPDDLRLLWLPGTRESVRNGGHKKRGRQQTWRKDLKKTRKGRQYCVSHL</sequence>
<proteinExistence type="predicted"/>